<dbReference type="InterPro" id="IPR001920">
    <property type="entry name" value="Asp/Glu_race"/>
</dbReference>
<proteinExistence type="predicted"/>
<dbReference type="EMBL" id="MEXR01000032">
    <property type="protein sequence ID" value="OGD09509.1"/>
    <property type="molecule type" value="Genomic_DNA"/>
</dbReference>
<dbReference type="STRING" id="1797263.A2397_02365"/>
<protein>
    <recommendedName>
        <fullName evidence="3">Aspartate racemase</fullName>
    </recommendedName>
</protein>
<dbReference type="Proteomes" id="UP000176424">
    <property type="component" value="Unassembled WGS sequence"/>
</dbReference>
<name>A0A1F4ZSW2_9BACT</name>
<dbReference type="Gene3D" id="3.40.50.1860">
    <property type="match status" value="2"/>
</dbReference>
<accession>A0A1F4ZSW2</accession>
<comment type="caution">
    <text evidence="1">The sequence shown here is derived from an EMBL/GenBank/DDBJ whole genome shotgun (WGS) entry which is preliminary data.</text>
</comment>
<organism evidence="1 2">
    <name type="scientific">Candidatus Amesbacteria bacterium RIFOXYB1_FULL_44_23</name>
    <dbReference type="NCBI Taxonomy" id="1797263"/>
    <lineage>
        <taxon>Bacteria</taxon>
        <taxon>Candidatus Amesiibacteriota</taxon>
    </lineage>
</organism>
<dbReference type="SUPFAM" id="SSF53681">
    <property type="entry name" value="Aspartate/glutamate racemase"/>
    <property type="match status" value="1"/>
</dbReference>
<evidence type="ECO:0000313" key="2">
    <source>
        <dbReference type="Proteomes" id="UP000176424"/>
    </source>
</evidence>
<sequence>MKLWVIAPDEASGNDFNEKLKAAGLLTELYLPTIASRVIENQLSQSSEVAQGLQAAISEGINRGFEKQVIACNTLQLWLSEVQTGKARIYTTFEAMKYWFSARDGKPVWLGTTPLVQKMSGFPTLLTVGEEKVQDLVQEIIWRVKGVEGSDVTGAGNLVNKNIKDENILKKRVKHLVWELNGLNIKSVVLGCTELPIAFSKYLDPDYELRFETVDPVVKLADYLKSG</sequence>
<dbReference type="AlphaFoldDB" id="A0A1F4ZSW2"/>
<reference evidence="1 2" key="1">
    <citation type="journal article" date="2016" name="Nat. Commun.">
        <title>Thousands of microbial genomes shed light on interconnected biogeochemical processes in an aquifer system.</title>
        <authorList>
            <person name="Anantharaman K."/>
            <person name="Brown C.T."/>
            <person name="Hug L.A."/>
            <person name="Sharon I."/>
            <person name="Castelle C.J."/>
            <person name="Probst A.J."/>
            <person name="Thomas B.C."/>
            <person name="Singh A."/>
            <person name="Wilkins M.J."/>
            <person name="Karaoz U."/>
            <person name="Brodie E.L."/>
            <person name="Williams K.H."/>
            <person name="Hubbard S.S."/>
            <person name="Banfield J.F."/>
        </authorList>
    </citation>
    <scope>NUCLEOTIDE SEQUENCE [LARGE SCALE GENOMIC DNA]</scope>
</reference>
<evidence type="ECO:0008006" key="3">
    <source>
        <dbReference type="Google" id="ProtNLM"/>
    </source>
</evidence>
<evidence type="ECO:0000313" key="1">
    <source>
        <dbReference type="EMBL" id="OGD09509.1"/>
    </source>
</evidence>
<dbReference type="GO" id="GO:0016855">
    <property type="term" value="F:racemase and epimerase activity, acting on amino acids and derivatives"/>
    <property type="evidence" value="ECO:0007669"/>
    <property type="project" value="InterPro"/>
</dbReference>
<gene>
    <name evidence="1" type="ORF">A2397_02365</name>
</gene>